<feature type="domain" description="Baseplate J-like central" evidence="1">
    <location>
        <begin position="111"/>
        <end position="180"/>
    </location>
</feature>
<organism evidence="2 3">
    <name type="scientific">Vibrio galatheae</name>
    <dbReference type="NCBI Taxonomy" id="579748"/>
    <lineage>
        <taxon>Bacteria</taxon>
        <taxon>Pseudomonadati</taxon>
        <taxon>Pseudomonadota</taxon>
        <taxon>Gammaproteobacteria</taxon>
        <taxon>Vibrionales</taxon>
        <taxon>Vibrionaceae</taxon>
        <taxon>Vibrio</taxon>
    </lineage>
</organism>
<dbReference type="InterPro" id="IPR014507">
    <property type="entry name" value="Baseplate_assembly_J_pred"/>
</dbReference>
<protein>
    <recommendedName>
        <fullName evidence="1">Baseplate J-like central domain-containing protein</fullName>
    </recommendedName>
</protein>
<dbReference type="Proteomes" id="UP000033673">
    <property type="component" value="Unassembled WGS sequence"/>
</dbReference>
<dbReference type="InterPro" id="IPR058531">
    <property type="entry name" value="Baseplate_J_M"/>
</dbReference>
<proteinExistence type="predicted"/>
<reference evidence="2 3" key="1">
    <citation type="journal article" date="2015" name="BMC Genomics">
        <title>Genome mining reveals unlocked bioactive potential of marine Gram-negative bacteria.</title>
        <authorList>
            <person name="Machado H."/>
            <person name="Sonnenschein E.C."/>
            <person name="Melchiorsen J."/>
            <person name="Gram L."/>
        </authorList>
    </citation>
    <scope>NUCLEOTIDE SEQUENCE [LARGE SCALE GENOMIC DNA]</scope>
    <source>
        <strain evidence="2 3">S2757</strain>
    </source>
</reference>
<dbReference type="PIRSF" id="PIRSF020481">
    <property type="entry name" value="BAP"/>
    <property type="match status" value="1"/>
</dbReference>
<comment type="caution">
    <text evidence="2">The sequence shown here is derived from an EMBL/GenBank/DDBJ whole genome shotgun (WGS) entry which is preliminary data.</text>
</comment>
<dbReference type="Pfam" id="PF26078">
    <property type="entry name" value="Baseplate_J_M"/>
    <property type="match status" value="1"/>
</dbReference>
<accession>A0A0F4NJK8</accession>
<dbReference type="RefSeq" id="WP_045955519.1">
    <property type="nucleotide sequence ID" value="NZ_JXXV01000016.1"/>
</dbReference>
<dbReference type="EMBL" id="JXXV01000016">
    <property type="protein sequence ID" value="KJY83282.1"/>
    <property type="molecule type" value="Genomic_DNA"/>
</dbReference>
<dbReference type="STRING" id="579748.TW81_09790"/>
<gene>
    <name evidence="2" type="ORF">TW81_09790</name>
</gene>
<sequence>MIDYKNLPEPDVLNMPTYEEVLAENNELFETLLPDYTPIDSDPYQLLLQSLAYRELHLRQTFNNKLKRSLLLFAKGSDLDHEAARYGVERLDGESDEALLERALMSLDGHSTAGSLESYVFHARSVSSRIHDAHAYSPEKGVVNTVIASFTEELDEELRAKTDTHLSGDKVRPITDTSNVMIAEDLEQVIEAELELFSLDQQNAVEQTIRDNFNLQLKIAANLTYSQIIRYLHVDGVYKAVPKNINGDVECSDHQIIRISALNLTFKEASYA</sequence>
<evidence type="ECO:0000313" key="3">
    <source>
        <dbReference type="Proteomes" id="UP000033673"/>
    </source>
</evidence>
<name>A0A0F4NJK8_9VIBR</name>
<keyword evidence="3" id="KW-1185">Reference proteome</keyword>
<evidence type="ECO:0000313" key="2">
    <source>
        <dbReference type="EMBL" id="KJY83282.1"/>
    </source>
</evidence>
<dbReference type="PATRIC" id="fig|579748.3.peg.2012"/>
<evidence type="ECO:0000259" key="1">
    <source>
        <dbReference type="Pfam" id="PF26078"/>
    </source>
</evidence>
<dbReference type="OrthoDB" id="9793802at2"/>
<dbReference type="AlphaFoldDB" id="A0A0F4NJK8"/>